<protein>
    <recommendedName>
        <fullName evidence="5">CoA transferase</fullName>
    </recommendedName>
</protein>
<dbReference type="InterPro" id="IPR023606">
    <property type="entry name" value="CoA-Trfase_III_dom_1_sf"/>
</dbReference>
<dbReference type="SUPFAM" id="SSF89796">
    <property type="entry name" value="CoA-transferase family III (CaiB/BaiF)"/>
    <property type="match status" value="1"/>
</dbReference>
<proteinExistence type="predicted"/>
<reference evidence="3 4" key="1">
    <citation type="submission" date="2018-03" db="EMBL/GenBank/DDBJ databases">
        <authorList>
            <person name="Gully D."/>
        </authorList>
    </citation>
    <scope>NUCLEOTIDE SEQUENCE [LARGE SCALE GENOMIC DNA]</scope>
    <source>
        <strain evidence="3">ORS3257</strain>
    </source>
</reference>
<dbReference type="PANTHER" id="PTHR48207:SF3">
    <property type="entry name" value="SUCCINATE--HYDROXYMETHYLGLUTARATE COA-TRANSFERASE"/>
    <property type="match status" value="1"/>
</dbReference>
<dbReference type="PANTHER" id="PTHR48207">
    <property type="entry name" value="SUCCINATE--HYDROXYMETHYLGLUTARATE COA-TRANSFERASE"/>
    <property type="match status" value="1"/>
</dbReference>
<sequence>MAQRLFGLYFVAVNACKQSIAIDLKSPEGRDAFLRLVDQADVLLENFRPKVMERLGPGYAVLAKRNPRLIYCAISGFGQEGPGQTGPPTTRSCKVSRAR</sequence>
<dbReference type="Pfam" id="PF02515">
    <property type="entry name" value="CoA_transf_3"/>
    <property type="match status" value="1"/>
</dbReference>
<dbReference type="InterPro" id="IPR050483">
    <property type="entry name" value="CoA-transferase_III_domain"/>
</dbReference>
<dbReference type="EMBL" id="LS398110">
    <property type="protein sequence ID" value="SPP92687.1"/>
    <property type="molecule type" value="Genomic_DNA"/>
</dbReference>
<dbReference type="Proteomes" id="UP000246085">
    <property type="component" value="Chromosome BRAD3257"/>
</dbReference>
<keyword evidence="1" id="KW-0808">Transferase</keyword>
<organism evidence="3 4">
    <name type="scientific">Bradyrhizobium vignae</name>
    <dbReference type="NCBI Taxonomy" id="1549949"/>
    <lineage>
        <taxon>Bacteria</taxon>
        <taxon>Pseudomonadati</taxon>
        <taxon>Pseudomonadota</taxon>
        <taxon>Alphaproteobacteria</taxon>
        <taxon>Hyphomicrobiales</taxon>
        <taxon>Nitrobacteraceae</taxon>
        <taxon>Bradyrhizobium</taxon>
    </lineage>
</organism>
<dbReference type="InterPro" id="IPR003673">
    <property type="entry name" value="CoA-Trfase_fam_III"/>
</dbReference>
<evidence type="ECO:0000313" key="4">
    <source>
        <dbReference type="Proteomes" id="UP000246085"/>
    </source>
</evidence>
<evidence type="ECO:0000256" key="2">
    <source>
        <dbReference type="SAM" id="MobiDB-lite"/>
    </source>
</evidence>
<dbReference type="GO" id="GO:0008410">
    <property type="term" value="F:CoA-transferase activity"/>
    <property type="evidence" value="ECO:0007669"/>
    <property type="project" value="TreeGrafter"/>
</dbReference>
<name>A0A2U3PU55_9BRAD</name>
<evidence type="ECO:0000256" key="1">
    <source>
        <dbReference type="ARBA" id="ARBA00022679"/>
    </source>
</evidence>
<evidence type="ECO:0000313" key="3">
    <source>
        <dbReference type="EMBL" id="SPP92687.1"/>
    </source>
</evidence>
<dbReference type="KEGG" id="bvz:BRAD3257_1560"/>
<dbReference type="AlphaFoldDB" id="A0A2U3PU55"/>
<feature type="region of interest" description="Disordered" evidence="2">
    <location>
        <begin position="79"/>
        <end position="99"/>
    </location>
</feature>
<dbReference type="Gene3D" id="3.40.50.10540">
    <property type="entry name" value="Crotonobetainyl-coa:carnitine coa-transferase, domain 1"/>
    <property type="match status" value="1"/>
</dbReference>
<evidence type="ECO:0008006" key="5">
    <source>
        <dbReference type="Google" id="ProtNLM"/>
    </source>
</evidence>
<accession>A0A2U3PU55</accession>
<gene>
    <name evidence="3" type="ORF">BRAD3257_1560</name>
</gene>